<feature type="compositionally biased region" description="Polar residues" evidence="3">
    <location>
        <begin position="332"/>
        <end position="366"/>
    </location>
</feature>
<protein>
    <submittedName>
        <fullName evidence="5">p53-like transcription factor</fullName>
    </submittedName>
</protein>
<dbReference type="GO" id="GO:0051321">
    <property type="term" value="P:meiotic cell cycle"/>
    <property type="evidence" value="ECO:0007669"/>
    <property type="project" value="TreeGrafter"/>
</dbReference>
<dbReference type="InterPro" id="IPR037141">
    <property type="entry name" value="NDT80_DNA-bd_dom_sf"/>
</dbReference>
<feature type="compositionally biased region" description="Polar residues" evidence="3">
    <location>
        <begin position="664"/>
        <end position="673"/>
    </location>
</feature>
<feature type="compositionally biased region" description="Polar residues" evidence="3">
    <location>
        <begin position="48"/>
        <end position="70"/>
    </location>
</feature>
<dbReference type="PANTHER" id="PTHR35144">
    <property type="entry name" value="MEIOSIS-SPECIFIC TRANSCRIPTION FACTOR NDT80"/>
    <property type="match status" value="1"/>
</dbReference>
<keyword evidence="1 2" id="KW-0238">DNA-binding</keyword>
<dbReference type="OrthoDB" id="2288358at2759"/>
<evidence type="ECO:0000313" key="6">
    <source>
        <dbReference type="Proteomes" id="UP000193719"/>
    </source>
</evidence>
<dbReference type="SUPFAM" id="SSF49417">
    <property type="entry name" value="p53-like transcription factors"/>
    <property type="match status" value="1"/>
</dbReference>
<feature type="region of interest" description="Disordered" evidence="3">
    <location>
        <begin position="513"/>
        <end position="543"/>
    </location>
</feature>
<keyword evidence="6" id="KW-1185">Reference proteome</keyword>
<feature type="domain" description="NDT80" evidence="4">
    <location>
        <begin position="60"/>
        <end position="299"/>
    </location>
</feature>
<dbReference type="AlphaFoldDB" id="A0A1Y1VHN8"/>
<dbReference type="Pfam" id="PF05224">
    <property type="entry name" value="NDT80_PhoG"/>
    <property type="match status" value="1"/>
</dbReference>
<name>A0A1Y1VHN8_9FUNG</name>
<feature type="region of interest" description="Disordered" evidence="3">
    <location>
        <begin position="599"/>
        <end position="673"/>
    </location>
</feature>
<feature type="compositionally biased region" description="Low complexity" evidence="3">
    <location>
        <begin position="651"/>
        <end position="663"/>
    </location>
</feature>
<sequence length="685" mass="77790">MENGSPMPNNKLNNNKRLLKKNEQKLSIDTSFINPCRNDTQSSVYNCSNKDSYNIKTPTSAKSQKNSSQMNTPPKTPVKEKNKKKRGDHIHYNIKTNMFMETQQYYEVFNFGKTKSYNLKIIPKVDRGFFPTGPEKDFTCYRRNYFQISASFSAKNIKDPSLFSPCFLKVGNTFLSIQNFYIGICAKVKDSNKEIRVVQQTAKREKGPQNKPIPKVCKPGGNPSCYHGVNSNQSIVTFERLQFKSATPNTNRRSSKQQFYALVIDLYASTPFKRYKVATIESKRLIVRSRSPGHYQNSSEYDDPCLNDDSNESSVTCNDAKEDFNSPDFKNIPSTSDSSNINPTEEGCNKQQYTNPVQKNCNEQPNDPIQNNYNEHYTNSIQNNYNEHYTNPIQNNYNEHYTNPIQNNYNEHYTNPIQNNYNEHYMNNQNVNFMNSNNGQFDPANSINSTFQANNDRNSNNAFNPYTLPFNDNRNCIDNNTAANSSYLEENNAPRMNYQNSIPSNATTGSFYPINDINTPIDSPAQNGYMYQTPQLPSQQDSSLNANLTYNTTKQDFVPQYSSDNQNSYSPYVPSQVPSIFPSQAQSSQVQAYSSDNYYAQNPNQNAQIPSSPMNNPPISQNVGNASQSSYYPSNNQEFIYSNQVAPPPSYQQTPSQQQTSSSNAVSSPINGNYSVPSWTTNGVF</sequence>
<dbReference type="InterPro" id="IPR052605">
    <property type="entry name" value="Fungal_trans_regulator"/>
</dbReference>
<dbReference type="STRING" id="1754191.A0A1Y1VHN8"/>
<dbReference type="GO" id="GO:0003700">
    <property type="term" value="F:DNA-binding transcription factor activity"/>
    <property type="evidence" value="ECO:0007669"/>
    <property type="project" value="UniProtKB-UniRule"/>
</dbReference>
<evidence type="ECO:0000313" key="5">
    <source>
        <dbReference type="EMBL" id="ORX56540.1"/>
    </source>
</evidence>
<dbReference type="GO" id="GO:0000228">
    <property type="term" value="C:nuclear chromosome"/>
    <property type="evidence" value="ECO:0007669"/>
    <property type="project" value="TreeGrafter"/>
</dbReference>
<reference evidence="5 6" key="1">
    <citation type="submission" date="2016-08" db="EMBL/GenBank/DDBJ databases">
        <title>Genomes of anaerobic fungi encode conserved fungal cellulosomes for biomass hydrolysis.</title>
        <authorList>
            <consortium name="DOE Joint Genome Institute"/>
            <person name="Haitjema C.H."/>
            <person name="Gilmore S.P."/>
            <person name="Henske J.K."/>
            <person name="Solomon K.V."/>
            <person name="De Groot R."/>
            <person name="Kuo A."/>
            <person name="Mondo S.J."/>
            <person name="Salamov A.A."/>
            <person name="Labutti K."/>
            <person name="Zhao Z."/>
            <person name="Chiniquy J."/>
            <person name="Barry K."/>
            <person name="Brewer H.M."/>
            <person name="Purvine S.O."/>
            <person name="Wright A.T."/>
            <person name="Boxma B."/>
            <person name="Van Alen T."/>
            <person name="Hackstein J.H."/>
            <person name="Baker S.E."/>
            <person name="Grigoriev I.V."/>
            <person name="O'Malley M.A."/>
        </authorList>
    </citation>
    <scope>NUCLEOTIDE SEQUENCE [LARGE SCALE GENOMIC DNA]</scope>
    <source>
        <strain evidence="6">finn</strain>
    </source>
</reference>
<feature type="region of interest" description="Disordered" evidence="3">
    <location>
        <begin position="291"/>
        <end position="366"/>
    </location>
</feature>
<dbReference type="GO" id="GO:0045944">
    <property type="term" value="P:positive regulation of transcription by RNA polymerase II"/>
    <property type="evidence" value="ECO:0007669"/>
    <property type="project" value="TreeGrafter"/>
</dbReference>
<dbReference type="Proteomes" id="UP000193719">
    <property type="component" value="Unassembled WGS sequence"/>
</dbReference>
<feature type="DNA-binding region" description="NDT80" evidence="2">
    <location>
        <begin position="60"/>
        <end position="299"/>
    </location>
</feature>
<feature type="compositionally biased region" description="Low complexity" evidence="3">
    <location>
        <begin position="599"/>
        <end position="622"/>
    </location>
</feature>
<feature type="region of interest" description="Disordered" evidence="3">
    <location>
        <begin position="48"/>
        <end position="87"/>
    </location>
</feature>
<dbReference type="PROSITE" id="PS51517">
    <property type="entry name" value="NDT80"/>
    <property type="match status" value="1"/>
</dbReference>
<evidence type="ECO:0000256" key="3">
    <source>
        <dbReference type="SAM" id="MobiDB-lite"/>
    </source>
</evidence>
<evidence type="ECO:0000259" key="4">
    <source>
        <dbReference type="PROSITE" id="PS51517"/>
    </source>
</evidence>
<gene>
    <name evidence="5" type="ORF">BCR36DRAFT_580849</name>
</gene>
<reference evidence="5 6" key="2">
    <citation type="submission" date="2016-08" db="EMBL/GenBank/DDBJ databases">
        <title>Pervasive Adenine N6-methylation of Active Genes in Fungi.</title>
        <authorList>
            <consortium name="DOE Joint Genome Institute"/>
            <person name="Mondo S.J."/>
            <person name="Dannebaum R.O."/>
            <person name="Kuo R.C."/>
            <person name="Labutti K."/>
            <person name="Haridas S."/>
            <person name="Kuo A."/>
            <person name="Salamov A."/>
            <person name="Ahrendt S.R."/>
            <person name="Lipzen A."/>
            <person name="Sullivan W."/>
            <person name="Andreopoulos W.B."/>
            <person name="Clum A."/>
            <person name="Lindquist E."/>
            <person name="Daum C."/>
            <person name="Ramamoorthy G.K."/>
            <person name="Gryganskyi A."/>
            <person name="Culley D."/>
            <person name="Magnuson J.K."/>
            <person name="James T.Y."/>
            <person name="O'Malley M.A."/>
            <person name="Stajich J.E."/>
            <person name="Spatafora J.W."/>
            <person name="Visel A."/>
            <person name="Grigoriev I.V."/>
        </authorList>
    </citation>
    <scope>NUCLEOTIDE SEQUENCE [LARGE SCALE GENOMIC DNA]</scope>
    <source>
        <strain evidence="6">finn</strain>
    </source>
</reference>
<feature type="compositionally biased region" description="Acidic residues" evidence="3">
    <location>
        <begin position="300"/>
        <end position="311"/>
    </location>
</feature>
<dbReference type="PANTHER" id="PTHR35144:SF2">
    <property type="entry name" value="MEIOSIS-SPECIFIC TRANSCRIPTION FACTOR NDT80"/>
    <property type="match status" value="1"/>
</dbReference>
<proteinExistence type="predicted"/>
<feature type="region of interest" description="Disordered" evidence="3">
    <location>
        <begin position="1"/>
        <end position="23"/>
    </location>
</feature>
<organism evidence="5 6">
    <name type="scientific">Piromyces finnis</name>
    <dbReference type="NCBI Taxonomy" id="1754191"/>
    <lineage>
        <taxon>Eukaryota</taxon>
        <taxon>Fungi</taxon>
        <taxon>Fungi incertae sedis</taxon>
        <taxon>Chytridiomycota</taxon>
        <taxon>Chytridiomycota incertae sedis</taxon>
        <taxon>Neocallimastigomycetes</taxon>
        <taxon>Neocallimastigales</taxon>
        <taxon>Neocallimastigaceae</taxon>
        <taxon>Piromyces</taxon>
    </lineage>
</organism>
<accession>A0A1Y1VHN8</accession>
<dbReference type="InterPro" id="IPR008967">
    <property type="entry name" value="p53-like_TF_DNA-bd_sf"/>
</dbReference>
<evidence type="ECO:0000256" key="1">
    <source>
        <dbReference type="ARBA" id="ARBA00023125"/>
    </source>
</evidence>
<dbReference type="InterPro" id="IPR024061">
    <property type="entry name" value="NDT80_DNA-bd_dom"/>
</dbReference>
<comment type="caution">
    <text evidence="5">The sequence shown here is derived from an EMBL/GenBank/DDBJ whole genome shotgun (WGS) entry which is preliminary data.</text>
</comment>
<evidence type="ECO:0000256" key="2">
    <source>
        <dbReference type="PROSITE-ProRule" id="PRU00850"/>
    </source>
</evidence>
<dbReference type="GO" id="GO:0003677">
    <property type="term" value="F:DNA binding"/>
    <property type="evidence" value="ECO:0007669"/>
    <property type="project" value="UniProtKB-KW"/>
</dbReference>
<feature type="compositionally biased region" description="Polar residues" evidence="3">
    <location>
        <begin position="623"/>
        <end position="645"/>
    </location>
</feature>
<dbReference type="Gene3D" id="2.60.40.1390">
    <property type="entry name" value="NDT80 DNA-binding domain"/>
    <property type="match status" value="1"/>
</dbReference>
<dbReference type="EMBL" id="MCFH01000007">
    <property type="protein sequence ID" value="ORX56540.1"/>
    <property type="molecule type" value="Genomic_DNA"/>
</dbReference>